<reference evidence="1" key="1">
    <citation type="submission" date="2019-08" db="EMBL/GenBank/DDBJ databases">
        <authorList>
            <person name="Kucharzyk K."/>
            <person name="Murdoch R.W."/>
            <person name="Higgins S."/>
            <person name="Loffler F."/>
        </authorList>
    </citation>
    <scope>NUCLEOTIDE SEQUENCE</scope>
</reference>
<evidence type="ECO:0000313" key="1">
    <source>
        <dbReference type="EMBL" id="MPN62285.1"/>
    </source>
</evidence>
<accession>A0A645JF11</accession>
<proteinExistence type="predicted"/>
<name>A0A645JF11_9ZZZZ</name>
<organism evidence="1">
    <name type="scientific">bioreactor metagenome</name>
    <dbReference type="NCBI Taxonomy" id="1076179"/>
    <lineage>
        <taxon>unclassified sequences</taxon>
        <taxon>metagenomes</taxon>
        <taxon>ecological metagenomes</taxon>
    </lineage>
</organism>
<dbReference type="AlphaFoldDB" id="A0A645JF11"/>
<comment type="caution">
    <text evidence="1">The sequence shown here is derived from an EMBL/GenBank/DDBJ whole genome shotgun (WGS) entry which is preliminary data.</text>
</comment>
<dbReference type="EMBL" id="VSSQ01140087">
    <property type="protein sequence ID" value="MPN62285.1"/>
    <property type="molecule type" value="Genomic_DNA"/>
</dbReference>
<sequence length="115" mass="12415">MTEENRLNTEAAADSKGRRVSILPGAAVYTCKTPMVQTDKPIQVACKPILIACREKRVLILQTQAVVEVGGNRVAGIEGQTDCCLQGTRTIELLIETQPGTGKLTDLRPDATYVC</sequence>
<protein>
    <submittedName>
        <fullName evidence="1">Uncharacterized protein</fullName>
    </submittedName>
</protein>
<gene>
    <name evidence="1" type="ORF">SDC9_210032</name>
</gene>